<reference evidence="1 2" key="1">
    <citation type="submission" date="2015-02" db="EMBL/GenBank/DDBJ databases">
        <title>Nostoc linckia genome annotation.</title>
        <authorList>
            <person name="Zhou Z."/>
        </authorList>
    </citation>
    <scope>NUCLEOTIDE SEQUENCE [LARGE SCALE GENOMIC DNA]</scope>
    <source>
        <strain evidence="2">z8</strain>
    </source>
</reference>
<comment type="caution">
    <text evidence="1">The sequence shown here is derived from an EMBL/GenBank/DDBJ whole genome shotgun (WGS) entry which is preliminary data.</text>
</comment>
<sequence length="68" mass="8187">MSGSKQYRERCDRCKKFTSSRYSELYTLEGIVSPGLEVSWAICQRYFDLHPATEREYWDKWVTKRSVQ</sequence>
<organism evidence="1 2">
    <name type="scientific">Nostoc linckia z8</name>
    <dbReference type="NCBI Taxonomy" id="1628746"/>
    <lineage>
        <taxon>Bacteria</taxon>
        <taxon>Bacillati</taxon>
        <taxon>Cyanobacteriota</taxon>
        <taxon>Cyanophyceae</taxon>
        <taxon>Nostocales</taxon>
        <taxon>Nostocaceae</taxon>
        <taxon>Nostoc</taxon>
    </lineage>
</organism>
<proteinExistence type="predicted"/>
<dbReference type="Proteomes" id="UP000222310">
    <property type="component" value="Unassembled WGS sequence"/>
</dbReference>
<accession>A0A9Q5ZGI2</accession>
<dbReference type="GeneID" id="57099017"/>
<dbReference type="EMBL" id="LAHD01000005">
    <property type="protein sequence ID" value="PHK06816.1"/>
    <property type="molecule type" value="Genomic_DNA"/>
</dbReference>
<name>A0A9Q5ZGI2_NOSLI</name>
<evidence type="ECO:0000313" key="2">
    <source>
        <dbReference type="Proteomes" id="UP000222310"/>
    </source>
</evidence>
<evidence type="ECO:0000313" key="1">
    <source>
        <dbReference type="EMBL" id="PHK06816.1"/>
    </source>
</evidence>
<dbReference type="AlphaFoldDB" id="A0A9Q5ZGI2"/>
<dbReference type="RefSeq" id="WP_143861692.1">
    <property type="nucleotide sequence ID" value="NZ_LAHD01000005.1"/>
</dbReference>
<protein>
    <submittedName>
        <fullName evidence="1">Uncharacterized protein</fullName>
    </submittedName>
</protein>
<gene>
    <name evidence="1" type="ORF">VF08_03535</name>
</gene>